<sequence>MSQIRKALLGAVATALTLGAVQYASGHDLVNRWQAVSEPSSHIVNRAGKADHLTGRKPFAVPTKTVSLRLNDLADTSVLLRIPSAQARTTKPPTLLRNQSRKPTLACEPVVSALTEVARLLQPGRCVT</sequence>
<name>A0A1L3FH37_BRAJP</name>
<dbReference type="AlphaFoldDB" id="A0A1L3FH37"/>
<reference evidence="1 2" key="1">
    <citation type="submission" date="2016-11" db="EMBL/GenBank/DDBJ databases">
        <title>Complete Genome Sequence of Bradyrhizobium sp. strain J5, an isolated from soybean nodule in Hokkaido.</title>
        <authorList>
            <person name="Kanehara K."/>
        </authorList>
    </citation>
    <scope>NUCLEOTIDE SEQUENCE [LARGE SCALE GENOMIC DNA]</scope>
    <source>
        <strain evidence="1 2">J5</strain>
    </source>
</reference>
<proteinExistence type="predicted"/>
<dbReference type="Proteomes" id="UP000181962">
    <property type="component" value="Chromosome"/>
</dbReference>
<organism evidence="1 2">
    <name type="scientific">Bradyrhizobium japonicum</name>
    <dbReference type="NCBI Taxonomy" id="375"/>
    <lineage>
        <taxon>Bacteria</taxon>
        <taxon>Pseudomonadati</taxon>
        <taxon>Pseudomonadota</taxon>
        <taxon>Alphaproteobacteria</taxon>
        <taxon>Hyphomicrobiales</taxon>
        <taxon>Nitrobacteraceae</taxon>
        <taxon>Bradyrhizobium</taxon>
    </lineage>
</organism>
<evidence type="ECO:0000313" key="1">
    <source>
        <dbReference type="EMBL" id="APG12610.1"/>
    </source>
</evidence>
<evidence type="ECO:0000313" key="2">
    <source>
        <dbReference type="Proteomes" id="UP000181962"/>
    </source>
</evidence>
<gene>
    <name evidence="1" type="ORF">BKD09_30160</name>
</gene>
<dbReference type="EMBL" id="CP017637">
    <property type="protein sequence ID" value="APG12610.1"/>
    <property type="molecule type" value="Genomic_DNA"/>
</dbReference>
<dbReference type="OrthoDB" id="8234890at2"/>
<accession>A0A1L3FH37</accession>
<dbReference type="RefSeq" id="WP_071914795.1">
    <property type="nucleotide sequence ID" value="NZ_CP017637.1"/>
</dbReference>
<protein>
    <submittedName>
        <fullName evidence="1">Uncharacterized protein</fullName>
    </submittedName>
</protein>